<dbReference type="AlphaFoldDB" id="W7YUD1"/>
<reference evidence="1 2" key="1">
    <citation type="journal article" date="2014" name="Genome Announc.">
        <title>Draft Genome Sequence of Paenibacillus pini JCM 16418T, Isolated from the Rhizosphere of Pine Tree.</title>
        <authorList>
            <person name="Yuki M."/>
            <person name="Oshima K."/>
            <person name="Suda W."/>
            <person name="Oshida Y."/>
            <person name="Kitamura K."/>
            <person name="Iida Y."/>
            <person name="Hattori M."/>
            <person name="Ohkuma M."/>
        </authorList>
    </citation>
    <scope>NUCLEOTIDE SEQUENCE [LARGE SCALE GENOMIC DNA]</scope>
    <source>
        <strain evidence="1 2">JCM 16418</strain>
    </source>
</reference>
<keyword evidence="2" id="KW-1185">Reference proteome</keyword>
<dbReference type="RefSeq" id="WP_036653640.1">
    <property type="nucleotide sequence ID" value="NZ_BAVZ01000040.1"/>
</dbReference>
<accession>W7YUD1</accession>
<dbReference type="EMBL" id="BAVZ01000040">
    <property type="protein sequence ID" value="GAF10833.1"/>
    <property type="molecule type" value="Genomic_DNA"/>
</dbReference>
<sequence length="108" mass="12667">MEGLNIFRNNDWKVIGISMTLYNSNTGAPLVTSYELNPSSVRLFFTEREYEATMIAESLTGKIITWNPESDWFNEYNTIEEAANDQKKNYISYWNIPAVFTEEFKQFQ</sequence>
<organism evidence="1 2">
    <name type="scientific">Paenibacillus pini JCM 16418</name>
    <dbReference type="NCBI Taxonomy" id="1236976"/>
    <lineage>
        <taxon>Bacteria</taxon>
        <taxon>Bacillati</taxon>
        <taxon>Bacillota</taxon>
        <taxon>Bacilli</taxon>
        <taxon>Bacillales</taxon>
        <taxon>Paenibacillaceae</taxon>
        <taxon>Paenibacillus</taxon>
    </lineage>
</organism>
<name>W7YUD1_9BACL</name>
<dbReference type="OrthoDB" id="9984965at2"/>
<evidence type="ECO:0000313" key="2">
    <source>
        <dbReference type="Proteomes" id="UP000019364"/>
    </source>
</evidence>
<comment type="caution">
    <text evidence="1">The sequence shown here is derived from an EMBL/GenBank/DDBJ whole genome shotgun (WGS) entry which is preliminary data.</text>
</comment>
<evidence type="ECO:0000313" key="1">
    <source>
        <dbReference type="EMBL" id="GAF10833.1"/>
    </source>
</evidence>
<gene>
    <name evidence="1" type="ORF">JCM16418_5058</name>
</gene>
<dbReference type="Proteomes" id="UP000019364">
    <property type="component" value="Unassembled WGS sequence"/>
</dbReference>
<protein>
    <submittedName>
        <fullName evidence="1">Uncharacterized protein</fullName>
    </submittedName>
</protein>
<dbReference type="STRING" id="1236976.JCM16418_5058"/>
<proteinExistence type="predicted"/>